<dbReference type="InterPro" id="IPR042099">
    <property type="entry name" value="ANL_N_sf"/>
</dbReference>
<evidence type="ECO:0000313" key="1">
    <source>
        <dbReference type="EMBL" id="MFD1227568.1"/>
    </source>
</evidence>
<name>A0ABW3V3K2_9HYPH</name>
<dbReference type="PANTHER" id="PTHR36932:SF1">
    <property type="entry name" value="CAPSULAR POLYSACCHARIDE BIOSYNTHESIS PROTEIN"/>
    <property type="match status" value="1"/>
</dbReference>
<dbReference type="SUPFAM" id="SSF56801">
    <property type="entry name" value="Acetyl-CoA synthetase-like"/>
    <property type="match status" value="1"/>
</dbReference>
<dbReference type="PANTHER" id="PTHR36932">
    <property type="entry name" value="CAPSULAR POLYSACCHARIDE BIOSYNTHESIS PROTEIN"/>
    <property type="match status" value="1"/>
</dbReference>
<protein>
    <submittedName>
        <fullName evidence="1">F390 synthetase-related protein</fullName>
    </submittedName>
</protein>
<dbReference type="RefSeq" id="WP_289386259.1">
    <property type="nucleotide sequence ID" value="NZ_JAUCBM010000002.1"/>
</dbReference>
<keyword evidence="2" id="KW-1185">Reference proteome</keyword>
<dbReference type="Proteomes" id="UP001597263">
    <property type="component" value="Unassembled WGS sequence"/>
</dbReference>
<reference evidence="2" key="1">
    <citation type="journal article" date="2019" name="Int. J. Syst. Evol. Microbiol.">
        <title>The Global Catalogue of Microorganisms (GCM) 10K type strain sequencing project: providing services to taxonomists for standard genome sequencing and annotation.</title>
        <authorList>
            <consortium name="The Broad Institute Genomics Platform"/>
            <consortium name="The Broad Institute Genome Sequencing Center for Infectious Disease"/>
            <person name="Wu L."/>
            <person name="Ma J."/>
        </authorList>
    </citation>
    <scope>NUCLEOTIDE SEQUENCE [LARGE SCALE GENOMIC DNA]</scope>
    <source>
        <strain evidence="2">CCUG 49584</strain>
    </source>
</reference>
<sequence>MNPLSVFLRARYNKGFTSREAIERHQHKAFKHLRQHIMPRSPFYAAYADKPLSDWPLMNKALMMEHFTAINTVGITKEEALHIALTSEQERNFAPMIGQIAVGLSTGTSGQRGLFASNKRERALWAALMLGRFSPSFLQQQRVSLFLRANNMLYERLGNALISFAFYDLLHSFREHLPRLAEQQPTVLIAPAQILGLLAQAQQDRIINIAPRCIISVAEVLSPEDQHKIEAVFGVTVDQVYQCTEGVLGMTCRAGNLHLNEAYMHIERDVIDKTSGAFAPIVTDLTRETQPVLNYRLDDILIPDNEPCPCGCASLRLKRIEGRCDDILYWRGENGAQLMIPSDLIRQAMATVQTSINDYRTVQHGQSLLEIWLEATDFDPACNEIAHKLQALAARMNAQLPELRFHAGITMQIDQKRRRIITITEKKQRN</sequence>
<evidence type="ECO:0000313" key="2">
    <source>
        <dbReference type="Proteomes" id="UP001597263"/>
    </source>
</evidence>
<organism evidence="1 2">
    <name type="scientific">Pseudochrobactrum kiredjianiae</name>
    <dbReference type="NCBI Taxonomy" id="386305"/>
    <lineage>
        <taxon>Bacteria</taxon>
        <taxon>Pseudomonadati</taxon>
        <taxon>Pseudomonadota</taxon>
        <taxon>Alphaproteobacteria</taxon>
        <taxon>Hyphomicrobiales</taxon>
        <taxon>Brucellaceae</taxon>
        <taxon>Pseudochrobactrum</taxon>
    </lineage>
</organism>
<dbReference type="EMBL" id="JBHTMA010000037">
    <property type="protein sequence ID" value="MFD1227568.1"/>
    <property type="molecule type" value="Genomic_DNA"/>
</dbReference>
<accession>A0ABW3V3K2</accession>
<dbReference type="NCBIfam" id="TIGR02304">
    <property type="entry name" value="aden_form_hyp"/>
    <property type="match status" value="1"/>
</dbReference>
<dbReference type="InterPro" id="IPR012685">
    <property type="entry name" value="CHP02304_F390_synth-rel"/>
</dbReference>
<dbReference type="Gene3D" id="3.40.50.12780">
    <property type="entry name" value="N-terminal domain of ligase-like"/>
    <property type="match status" value="1"/>
</dbReference>
<proteinExistence type="predicted"/>
<dbReference type="InterPro" id="IPR053158">
    <property type="entry name" value="CapK_Type1_Caps_Biosynth"/>
</dbReference>
<comment type="caution">
    <text evidence="1">The sequence shown here is derived from an EMBL/GenBank/DDBJ whole genome shotgun (WGS) entry which is preliminary data.</text>
</comment>
<gene>
    <name evidence="1" type="ORF">ACFQ35_10510</name>
</gene>